<keyword evidence="4" id="KW-0804">Transcription</keyword>
<dbReference type="InterPro" id="IPR036388">
    <property type="entry name" value="WH-like_DNA-bd_sf"/>
</dbReference>
<dbReference type="InterPro" id="IPR005119">
    <property type="entry name" value="LysR_subst-bd"/>
</dbReference>
<evidence type="ECO:0000313" key="6">
    <source>
        <dbReference type="EMBL" id="MVX60025.1"/>
    </source>
</evidence>
<gene>
    <name evidence="6" type="ORF">GKZ27_00850</name>
</gene>
<dbReference type="Pfam" id="PF03466">
    <property type="entry name" value="LysR_substrate"/>
    <property type="match status" value="1"/>
</dbReference>
<evidence type="ECO:0000259" key="5">
    <source>
        <dbReference type="PROSITE" id="PS50931"/>
    </source>
</evidence>
<dbReference type="PANTHER" id="PTHR30346:SF28">
    <property type="entry name" value="HTH-TYPE TRANSCRIPTIONAL REGULATOR CYNR"/>
    <property type="match status" value="1"/>
</dbReference>
<organism evidence="6 7">
    <name type="scientific">Adlercreutzia mucosicola</name>
    <dbReference type="NCBI Taxonomy" id="580026"/>
    <lineage>
        <taxon>Bacteria</taxon>
        <taxon>Bacillati</taxon>
        <taxon>Actinomycetota</taxon>
        <taxon>Coriobacteriia</taxon>
        <taxon>Eggerthellales</taxon>
        <taxon>Eggerthellaceae</taxon>
        <taxon>Adlercreutzia</taxon>
    </lineage>
</organism>
<dbReference type="CDD" id="cd05466">
    <property type="entry name" value="PBP2_LTTR_substrate"/>
    <property type="match status" value="1"/>
</dbReference>
<dbReference type="PRINTS" id="PR00039">
    <property type="entry name" value="HTHLYSR"/>
</dbReference>
<dbReference type="GO" id="GO:0003700">
    <property type="term" value="F:DNA-binding transcription factor activity"/>
    <property type="evidence" value="ECO:0007669"/>
    <property type="project" value="InterPro"/>
</dbReference>
<name>A0A6N8JJG4_9ACTN</name>
<comment type="caution">
    <text evidence="6">The sequence shown here is derived from an EMBL/GenBank/DDBJ whole genome shotgun (WGS) entry which is preliminary data.</text>
</comment>
<dbReference type="Proteomes" id="UP000463388">
    <property type="component" value="Unassembled WGS sequence"/>
</dbReference>
<keyword evidence="3" id="KW-0238">DNA-binding</keyword>
<dbReference type="GO" id="GO:0003677">
    <property type="term" value="F:DNA binding"/>
    <property type="evidence" value="ECO:0007669"/>
    <property type="project" value="UniProtKB-KW"/>
</dbReference>
<protein>
    <submittedName>
        <fullName evidence="6">LysR family transcriptional regulator</fullName>
    </submittedName>
</protein>
<keyword evidence="2" id="KW-0805">Transcription regulation</keyword>
<accession>A0A6N8JJG4</accession>
<dbReference type="InterPro" id="IPR000847">
    <property type="entry name" value="LysR_HTH_N"/>
</dbReference>
<dbReference type="SUPFAM" id="SSF53850">
    <property type="entry name" value="Periplasmic binding protein-like II"/>
    <property type="match status" value="1"/>
</dbReference>
<dbReference type="Gene3D" id="1.10.10.10">
    <property type="entry name" value="Winged helix-like DNA-binding domain superfamily/Winged helix DNA-binding domain"/>
    <property type="match status" value="1"/>
</dbReference>
<dbReference type="Pfam" id="PF00126">
    <property type="entry name" value="HTH_1"/>
    <property type="match status" value="1"/>
</dbReference>
<proteinExistence type="inferred from homology"/>
<dbReference type="PROSITE" id="PS50931">
    <property type="entry name" value="HTH_LYSR"/>
    <property type="match status" value="1"/>
</dbReference>
<dbReference type="SUPFAM" id="SSF46785">
    <property type="entry name" value="Winged helix' DNA-binding domain"/>
    <property type="match status" value="1"/>
</dbReference>
<dbReference type="RefSeq" id="WP_160344315.1">
    <property type="nucleotide sequence ID" value="NZ_JAOAKZ010000027.1"/>
</dbReference>
<dbReference type="EMBL" id="WSRR01000001">
    <property type="protein sequence ID" value="MVX60025.1"/>
    <property type="molecule type" value="Genomic_DNA"/>
</dbReference>
<dbReference type="Gene3D" id="3.40.190.290">
    <property type="match status" value="1"/>
</dbReference>
<evidence type="ECO:0000313" key="7">
    <source>
        <dbReference type="Proteomes" id="UP000463388"/>
    </source>
</evidence>
<sequence>MNLTHLYYFKKLAELQHYTRAARELFIAQPTLSGAISSLEKELDAPLFKRNGRTVVLTPHGEVFYEYVCLALRAIEDGTAAVSAKNSASAGTVNIGAIFTVQDDYLPALIQDYKATTDNSVVIMTSQGFTNYLIEQLHHGTLDVAFCGRRAHQNDIEYVPVTSRDLVLYVRDDHPLAAREEVSFADIRDVGLVTYRRGTPIGEKVFQLRRDCGVHHVEEAYDDDISMGSFLSHSDGNVGALMLRSLGGGLFPSLHAIRVSEIPPHFYTIFLAYHKKHVHSRAVTDFIEYVRTYPGNDAPAEEESEGE</sequence>
<dbReference type="FunFam" id="1.10.10.10:FF:000001">
    <property type="entry name" value="LysR family transcriptional regulator"/>
    <property type="match status" value="1"/>
</dbReference>
<dbReference type="InterPro" id="IPR036390">
    <property type="entry name" value="WH_DNA-bd_sf"/>
</dbReference>
<evidence type="ECO:0000256" key="3">
    <source>
        <dbReference type="ARBA" id="ARBA00023125"/>
    </source>
</evidence>
<dbReference type="GO" id="GO:0032993">
    <property type="term" value="C:protein-DNA complex"/>
    <property type="evidence" value="ECO:0007669"/>
    <property type="project" value="TreeGrafter"/>
</dbReference>
<evidence type="ECO:0000256" key="1">
    <source>
        <dbReference type="ARBA" id="ARBA00009437"/>
    </source>
</evidence>
<dbReference type="AlphaFoldDB" id="A0A6N8JJG4"/>
<reference evidence="6 7" key="1">
    <citation type="submission" date="2019-12" db="EMBL/GenBank/DDBJ databases">
        <title>Microbes associate with the intestines of laboratory mice.</title>
        <authorList>
            <person name="Navarre W."/>
            <person name="Wong E."/>
        </authorList>
    </citation>
    <scope>NUCLEOTIDE SEQUENCE [LARGE SCALE GENOMIC DNA]</scope>
    <source>
        <strain evidence="6 7">NM66_B29</strain>
    </source>
</reference>
<feature type="domain" description="HTH lysR-type" evidence="5">
    <location>
        <begin position="1"/>
        <end position="58"/>
    </location>
</feature>
<keyword evidence="7" id="KW-1185">Reference proteome</keyword>
<evidence type="ECO:0000256" key="4">
    <source>
        <dbReference type="ARBA" id="ARBA00023163"/>
    </source>
</evidence>
<dbReference type="OrthoDB" id="3181812at2"/>
<evidence type="ECO:0000256" key="2">
    <source>
        <dbReference type="ARBA" id="ARBA00023015"/>
    </source>
</evidence>
<comment type="similarity">
    <text evidence="1">Belongs to the LysR transcriptional regulatory family.</text>
</comment>
<dbReference type="PANTHER" id="PTHR30346">
    <property type="entry name" value="TRANSCRIPTIONAL DUAL REGULATOR HCAR-RELATED"/>
    <property type="match status" value="1"/>
</dbReference>